<name>A0A060S679_PYCCI</name>
<dbReference type="STRING" id="5643.A0A060S679"/>
<feature type="compositionally biased region" description="Acidic residues" evidence="2">
    <location>
        <begin position="303"/>
        <end position="312"/>
    </location>
</feature>
<evidence type="ECO:0000313" key="4">
    <source>
        <dbReference type="Proteomes" id="UP000029665"/>
    </source>
</evidence>
<proteinExistence type="predicted"/>
<accession>A0A060S679</accession>
<feature type="compositionally biased region" description="Low complexity" evidence="2">
    <location>
        <begin position="393"/>
        <end position="416"/>
    </location>
</feature>
<evidence type="ECO:0000256" key="1">
    <source>
        <dbReference type="SAM" id="Coils"/>
    </source>
</evidence>
<dbReference type="OrthoDB" id="3269067at2759"/>
<feature type="compositionally biased region" description="Polar residues" evidence="2">
    <location>
        <begin position="182"/>
        <end position="196"/>
    </location>
</feature>
<keyword evidence="1" id="KW-0175">Coiled coil</keyword>
<dbReference type="Proteomes" id="UP000029665">
    <property type="component" value="Unassembled WGS sequence"/>
</dbReference>
<dbReference type="AlphaFoldDB" id="A0A060S679"/>
<feature type="coiled-coil region" evidence="1">
    <location>
        <begin position="104"/>
        <end position="149"/>
    </location>
</feature>
<feature type="compositionally biased region" description="Acidic residues" evidence="2">
    <location>
        <begin position="354"/>
        <end position="384"/>
    </location>
</feature>
<dbReference type="HOGENOM" id="CLU_045708_0_0_1"/>
<organism evidence="3 4">
    <name type="scientific">Pycnoporus cinnabarinus</name>
    <name type="common">Cinnabar-red polypore</name>
    <name type="synonym">Trametes cinnabarina</name>
    <dbReference type="NCBI Taxonomy" id="5643"/>
    <lineage>
        <taxon>Eukaryota</taxon>
        <taxon>Fungi</taxon>
        <taxon>Dikarya</taxon>
        <taxon>Basidiomycota</taxon>
        <taxon>Agaricomycotina</taxon>
        <taxon>Agaricomycetes</taxon>
        <taxon>Polyporales</taxon>
        <taxon>Polyporaceae</taxon>
        <taxon>Trametes</taxon>
    </lineage>
</organism>
<keyword evidence="4" id="KW-1185">Reference proteome</keyword>
<evidence type="ECO:0000313" key="3">
    <source>
        <dbReference type="EMBL" id="CDO69992.1"/>
    </source>
</evidence>
<feature type="compositionally biased region" description="Basic residues" evidence="2">
    <location>
        <begin position="334"/>
        <end position="349"/>
    </location>
</feature>
<sequence length="442" mass="49507">MPSTSSSSNPVSDALQNLTRAATVAFTTVQDQAQAEVAQARAERDDAVKALHEAQLDAKDLAMREEGWRSALEKADMTVCSHITLYLDILRLRTKQIKHQAETITQLRSEVHQWKTQLTRLEESSRQEIDDWKEQYRRAEHERSRLSARIDELISGQLAWNVAAHAYTPYTPRVAYTEIPEPSTSSSAPKRASTASHAPRTAGTPRKTARPPPDPEEPPLLAARKQRTATQAQSSRRAARADHSSTPRSRGGSPIRLAVESKRTNGNTRTPAARASPAYLEVQARSEPRQRVIRRVTAIVDVKEEEEEESLRDDESVRSGSVFEPDEEPQMPPVRKRRRASNASTRRKQVVQDWDWDEDEQTPDVDNAEEEYMEEEDDDDDDELLLGPKKTRTSSSNGRRSRPSVSAKSSTTTAAKNLKRKMDIDQSASGGRTGPAKTAKTR</sequence>
<dbReference type="OMA" id="HQADTIA"/>
<dbReference type="EMBL" id="CCBP010000061">
    <property type="protein sequence ID" value="CDO69992.1"/>
    <property type="molecule type" value="Genomic_DNA"/>
</dbReference>
<protein>
    <submittedName>
        <fullName evidence="3">Uncharacterized protein</fullName>
    </submittedName>
</protein>
<reference evidence="3" key="1">
    <citation type="submission" date="2014-01" db="EMBL/GenBank/DDBJ databases">
        <title>The genome of the white-rot fungus Pycnoporus cinnabarinus: a basidiomycete model with a versatile arsenal for lignocellulosic biomass breakdown.</title>
        <authorList>
            <person name="Levasseur A."/>
            <person name="Lomascolo A."/>
            <person name="Ruiz-Duenas F.J."/>
            <person name="Uzan E."/>
            <person name="Piumi F."/>
            <person name="Kues U."/>
            <person name="Ram A.F.J."/>
            <person name="Murat C."/>
            <person name="Haon M."/>
            <person name="Benoit I."/>
            <person name="Arfi Y."/>
            <person name="Chevret D."/>
            <person name="Drula E."/>
            <person name="Kwon M.J."/>
            <person name="Gouret P."/>
            <person name="Lesage-Meessen L."/>
            <person name="Lombard V."/>
            <person name="Mariette J."/>
            <person name="Noirot C."/>
            <person name="Park J."/>
            <person name="Patyshakuliyeva A."/>
            <person name="Wieneger R.A.B."/>
            <person name="Wosten H.A.B."/>
            <person name="Martin F."/>
            <person name="Coutinho P.M."/>
            <person name="de Vries R."/>
            <person name="Martinez A.T."/>
            <person name="Klopp C."/>
            <person name="Pontarotti P."/>
            <person name="Henrissat B."/>
            <person name="Record E."/>
        </authorList>
    </citation>
    <scope>NUCLEOTIDE SEQUENCE [LARGE SCALE GENOMIC DNA]</scope>
    <source>
        <strain evidence="3">BRFM137</strain>
    </source>
</reference>
<evidence type="ECO:0000256" key="2">
    <source>
        <dbReference type="SAM" id="MobiDB-lite"/>
    </source>
</evidence>
<comment type="caution">
    <text evidence="3">The sequence shown here is derived from an EMBL/GenBank/DDBJ whole genome shotgun (WGS) entry which is preliminary data.</text>
</comment>
<feature type="coiled-coil region" evidence="1">
    <location>
        <begin position="30"/>
        <end position="57"/>
    </location>
</feature>
<feature type="region of interest" description="Disordered" evidence="2">
    <location>
        <begin position="178"/>
        <end position="442"/>
    </location>
</feature>
<gene>
    <name evidence="3" type="ORF">BN946_scf184973.g2</name>
</gene>